<keyword evidence="2" id="KW-1185">Reference proteome</keyword>
<proteinExistence type="predicted"/>
<dbReference type="Proteomes" id="UP000595814">
    <property type="component" value="Chromosome"/>
</dbReference>
<organism evidence="1 2">
    <name type="scientific">Miniphocaeibacter halophilus</name>
    <dbReference type="NCBI Taxonomy" id="2931922"/>
    <lineage>
        <taxon>Bacteria</taxon>
        <taxon>Bacillati</taxon>
        <taxon>Bacillota</taxon>
        <taxon>Tissierellia</taxon>
        <taxon>Tissierellales</taxon>
        <taxon>Peptoniphilaceae</taxon>
        <taxon>Miniphocaeibacter</taxon>
    </lineage>
</organism>
<accession>A0AC61MQN1</accession>
<protein>
    <submittedName>
        <fullName evidence="1">GatB/YqeY domain-containing protein</fullName>
    </submittedName>
</protein>
<dbReference type="EMBL" id="CP066744">
    <property type="protein sequence ID" value="QQK07881.1"/>
    <property type="molecule type" value="Genomic_DNA"/>
</dbReference>
<sequence length="147" mass="17093">MSFLSELRKDKMKAMKEKDRDRVNVITLLMSSISLAEKENKKELTDEEALVFVQKELKQLKDTLEATPDNRQDIIDETKRRIDIIEGYLPKQMTEEELTEIILNIIDEKDLEKTKKNKGIIIKEVLGKYKGKTDGKTVNLVIDKILE</sequence>
<gene>
    <name evidence="1" type="ORF">JFY71_11505</name>
</gene>
<evidence type="ECO:0000313" key="2">
    <source>
        <dbReference type="Proteomes" id="UP000595814"/>
    </source>
</evidence>
<name>A0AC61MQN1_9FIRM</name>
<reference evidence="1 2" key="1">
    <citation type="journal article" date="2022" name="Int. J. Syst. Evol. Microbiol.">
        <title>Miniphocaeibacter halophilus sp. nov., an ammonium-tolerant acetate-producing bacterium isolated from a biogas system.</title>
        <authorList>
            <person name="Schnurer A."/>
            <person name="Singh A."/>
            <person name="Bi S."/>
            <person name="Qiao W."/>
            <person name="Westerholm M."/>
        </authorList>
    </citation>
    <scope>NUCLEOTIDE SEQUENCE [LARGE SCALE GENOMIC DNA]</scope>
    <source>
        <strain evidence="1 2">AMB_01</strain>
    </source>
</reference>
<evidence type="ECO:0000313" key="1">
    <source>
        <dbReference type="EMBL" id="QQK07881.1"/>
    </source>
</evidence>